<keyword evidence="4 6" id="KW-0732">Signal</keyword>
<dbReference type="PROSITE" id="PS51257">
    <property type="entry name" value="PROKAR_LIPOPROTEIN"/>
    <property type="match status" value="1"/>
</dbReference>
<reference evidence="8 9" key="1">
    <citation type="submission" date="2018-07" db="EMBL/GenBank/DDBJ databases">
        <title>Genomic Encyclopedia of Type Strains, Phase III (KMG-III): the genomes of soil and plant-associated and newly described type strains.</title>
        <authorList>
            <person name="Whitman W."/>
        </authorList>
    </citation>
    <scope>NUCLEOTIDE SEQUENCE [LARGE SCALE GENOMIC DNA]</scope>
    <source>
        <strain evidence="8 9">CECT 7287</strain>
    </source>
</reference>
<evidence type="ECO:0000256" key="3">
    <source>
        <dbReference type="ARBA" id="ARBA00022448"/>
    </source>
</evidence>
<dbReference type="RefSeq" id="WP_116058985.1">
    <property type="nucleotide sequence ID" value="NZ_QRDZ01000002.1"/>
</dbReference>
<evidence type="ECO:0000256" key="4">
    <source>
        <dbReference type="ARBA" id="ARBA00022729"/>
    </source>
</evidence>
<dbReference type="InterPro" id="IPR051313">
    <property type="entry name" value="Bact_iron-sidero_bind"/>
</dbReference>
<dbReference type="AlphaFoldDB" id="A0A3D9KPR8"/>
<dbReference type="OrthoDB" id="2417096at2"/>
<dbReference type="PANTHER" id="PTHR30532">
    <property type="entry name" value="IRON III DICITRATE-BINDING PERIPLASMIC PROTEIN"/>
    <property type="match status" value="1"/>
</dbReference>
<evidence type="ECO:0000256" key="6">
    <source>
        <dbReference type="SAM" id="SignalP"/>
    </source>
</evidence>
<accession>A0A3D9KPR8</accession>
<evidence type="ECO:0000256" key="5">
    <source>
        <dbReference type="SAM" id="Coils"/>
    </source>
</evidence>
<dbReference type="GO" id="GO:0030288">
    <property type="term" value="C:outer membrane-bounded periplasmic space"/>
    <property type="evidence" value="ECO:0007669"/>
    <property type="project" value="TreeGrafter"/>
</dbReference>
<keyword evidence="5" id="KW-0175">Coiled coil</keyword>
<comment type="caution">
    <text evidence="8">The sequence shown here is derived from an EMBL/GenBank/DDBJ whole genome shotgun (WGS) entry which is preliminary data.</text>
</comment>
<evidence type="ECO:0000256" key="2">
    <source>
        <dbReference type="ARBA" id="ARBA00008814"/>
    </source>
</evidence>
<dbReference type="Proteomes" id="UP000256977">
    <property type="component" value="Unassembled WGS sequence"/>
</dbReference>
<gene>
    <name evidence="8" type="ORF">DFP98_10251</name>
</gene>
<comment type="similarity">
    <text evidence="2">Belongs to the bacterial solute-binding protein 8 family.</text>
</comment>
<keyword evidence="3" id="KW-0813">Transport</keyword>
<proteinExistence type="inferred from homology"/>
<dbReference type="EMBL" id="QRDZ01000002">
    <property type="protein sequence ID" value="RED87574.1"/>
    <property type="molecule type" value="Genomic_DNA"/>
</dbReference>
<dbReference type="PROSITE" id="PS50983">
    <property type="entry name" value="FE_B12_PBP"/>
    <property type="match status" value="1"/>
</dbReference>
<evidence type="ECO:0000256" key="1">
    <source>
        <dbReference type="ARBA" id="ARBA00004196"/>
    </source>
</evidence>
<dbReference type="Pfam" id="PF01497">
    <property type="entry name" value="Peripla_BP_2"/>
    <property type="match status" value="1"/>
</dbReference>
<dbReference type="GO" id="GO:1901678">
    <property type="term" value="P:iron coordination entity transport"/>
    <property type="evidence" value="ECO:0007669"/>
    <property type="project" value="UniProtKB-ARBA"/>
</dbReference>
<feature type="coiled-coil region" evidence="5">
    <location>
        <begin position="155"/>
        <end position="200"/>
    </location>
</feature>
<evidence type="ECO:0000313" key="9">
    <source>
        <dbReference type="Proteomes" id="UP000256977"/>
    </source>
</evidence>
<evidence type="ECO:0000259" key="7">
    <source>
        <dbReference type="PROSITE" id="PS50983"/>
    </source>
</evidence>
<evidence type="ECO:0000313" key="8">
    <source>
        <dbReference type="EMBL" id="RED87574.1"/>
    </source>
</evidence>
<dbReference type="SUPFAM" id="SSF53807">
    <property type="entry name" value="Helical backbone' metal receptor"/>
    <property type="match status" value="1"/>
</dbReference>
<dbReference type="PANTHER" id="PTHR30532:SF26">
    <property type="entry name" value="IRON(3+)-HYDROXAMATE-BINDING PROTEIN FHUD"/>
    <property type="match status" value="1"/>
</dbReference>
<name>A0A3D9KPR8_9BACL</name>
<protein>
    <submittedName>
        <fullName evidence="8">Iron complex transport system substrate-binding protein</fullName>
    </submittedName>
</protein>
<organism evidence="8 9">
    <name type="scientific">Cohnella phaseoli</name>
    <dbReference type="NCBI Taxonomy" id="456490"/>
    <lineage>
        <taxon>Bacteria</taxon>
        <taxon>Bacillati</taxon>
        <taxon>Bacillota</taxon>
        <taxon>Bacilli</taxon>
        <taxon>Bacillales</taxon>
        <taxon>Paenibacillaceae</taxon>
        <taxon>Cohnella</taxon>
    </lineage>
</organism>
<keyword evidence="9" id="KW-1185">Reference proteome</keyword>
<feature type="chain" id="PRO_5017762131" evidence="6">
    <location>
        <begin position="26"/>
        <end position="308"/>
    </location>
</feature>
<dbReference type="Gene3D" id="3.40.50.1980">
    <property type="entry name" value="Nitrogenase molybdenum iron protein domain"/>
    <property type="match status" value="2"/>
</dbReference>
<feature type="signal peptide" evidence="6">
    <location>
        <begin position="1"/>
        <end position="25"/>
    </location>
</feature>
<sequence length="308" mass="34546">MKRIRSFFLVALCALAFAALMSACAGGNKDNKQEAEQKTVVDDAGHQVVMPAHPQRIVAPYLEDPLVVLGIKPIAQILYGNVEQNYLKDQLSDVDIIDTTDVGLPLEKLVELSPDLIIVGKGMASEDAYEQYAKIAPTYVIDNIDKNWRETLLGLADLLDKKQTAEEKLQAYDQKVEQAKEKIRQKVENKTAAIVVLTEKEFYTMGHVQGGRLLFDEVGVQPHRLTPSQEEWNTLSLEKLNELDADYIFIIKTERYQTSELERSSLWTSLTAVREGRTFEVESGIWQYSGLICNELGLADIVQAISAE</sequence>
<dbReference type="InterPro" id="IPR002491">
    <property type="entry name" value="ABC_transptr_periplasmic_BD"/>
</dbReference>
<feature type="domain" description="Fe/B12 periplasmic-binding" evidence="7">
    <location>
        <begin position="56"/>
        <end position="308"/>
    </location>
</feature>
<comment type="subcellular location">
    <subcellularLocation>
        <location evidence="1">Cell envelope</location>
    </subcellularLocation>
</comment>